<dbReference type="Proteomes" id="UP001203880">
    <property type="component" value="Unassembled WGS sequence"/>
</dbReference>
<gene>
    <name evidence="2" type="ORF">M3P21_21200</name>
</gene>
<feature type="region of interest" description="Disordered" evidence="1">
    <location>
        <begin position="59"/>
        <end position="91"/>
    </location>
</feature>
<name>A0ABT0Q9E6_9RHOB</name>
<evidence type="ECO:0000313" key="3">
    <source>
        <dbReference type="Proteomes" id="UP001203880"/>
    </source>
</evidence>
<comment type="caution">
    <text evidence="2">The sequence shown here is derived from an EMBL/GenBank/DDBJ whole genome shotgun (WGS) entry which is preliminary data.</text>
</comment>
<dbReference type="EMBL" id="JAMFMB010000049">
    <property type="protein sequence ID" value="MCL6286037.1"/>
    <property type="molecule type" value="Genomic_DNA"/>
</dbReference>
<keyword evidence="3" id="KW-1185">Reference proteome</keyword>
<evidence type="ECO:0000313" key="2">
    <source>
        <dbReference type="EMBL" id="MCL6286037.1"/>
    </source>
</evidence>
<evidence type="ECO:0000256" key="1">
    <source>
        <dbReference type="SAM" id="MobiDB-lite"/>
    </source>
</evidence>
<feature type="compositionally biased region" description="Basic and acidic residues" evidence="1">
    <location>
        <begin position="67"/>
        <end position="76"/>
    </location>
</feature>
<organism evidence="2 3">
    <name type="scientific">Ruegeria spongiae</name>
    <dbReference type="NCBI Taxonomy" id="2942209"/>
    <lineage>
        <taxon>Bacteria</taxon>
        <taxon>Pseudomonadati</taxon>
        <taxon>Pseudomonadota</taxon>
        <taxon>Alphaproteobacteria</taxon>
        <taxon>Rhodobacterales</taxon>
        <taxon>Roseobacteraceae</taxon>
        <taxon>Ruegeria</taxon>
    </lineage>
</organism>
<protein>
    <submittedName>
        <fullName evidence="2">FlgB family protein</fullName>
    </submittedName>
</protein>
<reference evidence="2" key="1">
    <citation type="submission" date="2022-05" db="EMBL/GenBank/DDBJ databases">
        <authorList>
            <person name="Park J.-S."/>
        </authorList>
    </citation>
    <scope>NUCLEOTIDE SEQUENCE</scope>
    <source>
        <strain evidence="2">2012CJ41-6</strain>
    </source>
</reference>
<dbReference type="NCBIfam" id="NF009270">
    <property type="entry name" value="PRK12627.1"/>
    <property type="match status" value="1"/>
</dbReference>
<sequence>MFTKLNVFATAHAMATHAGHRHAVIARNMAHADTPGYKAQDVKPFDALVRESGDASLFRKTRGTHMHGQDGPDWKSAEFTADAPADPNGNSVSIEEQMLNAVDAKRQHDRAMAIYKSALTVLRTGLGRG</sequence>
<dbReference type="RefSeq" id="WP_249713399.1">
    <property type="nucleotide sequence ID" value="NZ_JAMFMB010000049.1"/>
</dbReference>
<proteinExistence type="predicted"/>
<accession>A0ABT0Q9E6</accession>